<evidence type="ECO:0000256" key="1">
    <source>
        <dbReference type="ARBA" id="ARBA00009502"/>
    </source>
</evidence>
<proteinExistence type="inferred from homology"/>
<dbReference type="EMBL" id="LN891019">
    <property type="protein sequence ID" value="CUS11532.1"/>
    <property type="molecule type" value="Genomic_DNA"/>
</dbReference>
<dbReference type="GO" id="GO:0046933">
    <property type="term" value="F:proton-transporting ATP synthase activity, rotational mechanism"/>
    <property type="evidence" value="ECO:0007669"/>
    <property type="project" value="InterPro"/>
</dbReference>
<dbReference type="InterPro" id="IPR006721">
    <property type="entry name" value="ATP_synth_F1_esu_mt"/>
</dbReference>
<comment type="similarity">
    <text evidence="1">Belongs to the eukaryotic ATPase epsilon family.</text>
</comment>
<organism evidence="2 3">
    <name type="scientific">Tuber aestivum</name>
    <name type="common">summer truffle</name>
    <dbReference type="NCBI Taxonomy" id="59557"/>
    <lineage>
        <taxon>Eukaryota</taxon>
        <taxon>Fungi</taxon>
        <taxon>Dikarya</taxon>
        <taxon>Ascomycota</taxon>
        <taxon>Pezizomycotina</taxon>
        <taxon>Pezizomycetes</taxon>
        <taxon>Pezizales</taxon>
        <taxon>Tuberaceae</taxon>
        <taxon>Tuber</taxon>
    </lineage>
</organism>
<dbReference type="GO" id="GO:0045259">
    <property type="term" value="C:proton-transporting ATP synthase complex"/>
    <property type="evidence" value="ECO:0007669"/>
    <property type="project" value="InterPro"/>
</dbReference>
<evidence type="ECO:0000313" key="2">
    <source>
        <dbReference type="EMBL" id="CUS11532.1"/>
    </source>
</evidence>
<dbReference type="PANTHER" id="PTHR12448">
    <property type="entry name" value="ATP SYNTHASE EPSILON CHAIN, MITOCHONDRIAL"/>
    <property type="match status" value="1"/>
</dbReference>
<gene>
    <name evidence="2" type="ORF">GSTUAT00004405001</name>
</gene>
<dbReference type="Pfam" id="PF04627">
    <property type="entry name" value="ATP-synt_Eps"/>
    <property type="match status" value="1"/>
</dbReference>
<dbReference type="GO" id="GO:0042776">
    <property type="term" value="P:proton motive force-driven mitochondrial ATP synthesis"/>
    <property type="evidence" value="ECO:0007669"/>
    <property type="project" value="TreeGrafter"/>
</dbReference>
<name>A0A292PVB7_9PEZI</name>
<accession>A0A292PVB7</accession>
<dbReference type="FunFam" id="1.10.1620.20:FF:000003">
    <property type="entry name" value="Mitochondrial ATP synthase epsilon chain domain-containing protein"/>
    <property type="match status" value="1"/>
</dbReference>
<dbReference type="CDD" id="cd12153">
    <property type="entry name" value="F1-ATPase_epsilon"/>
    <property type="match status" value="1"/>
</dbReference>
<dbReference type="Gene3D" id="1.10.1620.20">
    <property type="entry name" value="ATP synthase, F1 complex, epsilon subunit superfamily, mitochondrial"/>
    <property type="match status" value="1"/>
</dbReference>
<dbReference type="SUPFAM" id="SSF48690">
    <property type="entry name" value="Epsilon subunit of mitochondrial F1F0-ATP synthase"/>
    <property type="match status" value="1"/>
</dbReference>
<keyword evidence="3" id="KW-1185">Reference proteome</keyword>
<dbReference type="GO" id="GO:0005743">
    <property type="term" value="C:mitochondrial inner membrane"/>
    <property type="evidence" value="ECO:0007669"/>
    <property type="project" value="InterPro"/>
</dbReference>
<sequence length="291" mass="32850">MLGSLNTDPGAFKLELRQKLKGLIFDDPTAFLSSLFSPNAPHSLLNDILHFPNLALELSLDFRDSSPSPRIGIPKTTPIRQALPNLIAYNFLKLFKFRIIQIFSRFLGHGEPILFGGYSLERSDRTATVVMCLRNLLRERWNMYCDAEASTAYRAISEQIDRLNDRWCLGVRDRNLDDTGSYEIMGEGKTTIAYSGFWKPHSESTQSKASDKTLESKPILPQSLTMVAAWKAAGLTYNKYLSIAAKVVRRSLKEQPRLAAERRGDMQLKFAKWEGGKQGEVKSLAKESVEQ</sequence>
<dbReference type="AlphaFoldDB" id="A0A292PVB7"/>
<dbReference type="InterPro" id="IPR036742">
    <property type="entry name" value="ATP_synth_F1_esu_sf_mt"/>
</dbReference>
<dbReference type="Proteomes" id="UP001412239">
    <property type="component" value="Unassembled WGS sequence"/>
</dbReference>
<evidence type="ECO:0000313" key="3">
    <source>
        <dbReference type="Proteomes" id="UP001412239"/>
    </source>
</evidence>
<dbReference type="PANTHER" id="PTHR12448:SF0">
    <property type="entry name" value="ATP SYNTHASE SUBUNIT EPSILON, MITOCHONDRIAL"/>
    <property type="match status" value="1"/>
</dbReference>
<protein>
    <submittedName>
        <fullName evidence="2">Uncharacterized protein</fullName>
    </submittedName>
</protein>
<reference evidence="2" key="1">
    <citation type="submission" date="2015-10" db="EMBL/GenBank/DDBJ databases">
        <authorList>
            <person name="Regsiter A."/>
            <person name="william w."/>
        </authorList>
    </citation>
    <scope>NUCLEOTIDE SEQUENCE</scope>
    <source>
        <strain evidence="2">Montdore</strain>
    </source>
</reference>